<evidence type="ECO:0000313" key="2">
    <source>
        <dbReference type="Proteomes" id="UP000724584"/>
    </source>
</evidence>
<keyword evidence="2" id="KW-1185">Reference proteome</keyword>
<gene>
    <name evidence="1" type="ORF">F5144DRAFT_591276</name>
</gene>
<sequence length="104" mass="11637">MAQRHVGLLIRYCDDNDKRCEYCGENGISLSIEELKAVRAKLSSRRGAATLPVYADALAGGQRQQLRETEAQGSQTRTSRISDREDITLGLERLQLVKSREAML</sequence>
<evidence type="ECO:0000313" key="1">
    <source>
        <dbReference type="EMBL" id="KAH6635970.1"/>
    </source>
</evidence>
<reference evidence="1 2" key="1">
    <citation type="journal article" date="2021" name="Nat. Commun.">
        <title>Genetic determinants of endophytism in the Arabidopsis root mycobiome.</title>
        <authorList>
            <person name="Mesny F."/>
            <person name="Miyauchi S."/>
            <person name="Thiergart T."/>
            <person name="Pickel B."/>
            <person name="Atanasova L."/>
            <person name="Karlsson M."/>
            <person name="Huettel B."/>
            <person name="Barry K.W."/>
            <person name="Haridas S."/>
            <person name="Chen C."/>
            <person name="Bauer D."/>
            <person name="Andreopoulos W."/>
            <person name="Pangilinan J."/>
            <person name="LaButti K."/>
            <person name="Riley R."/>
            <person name="Lipzen A."/>
            <person name="Clum A."/>
            <person name="Drula E."/>
            <person name="Henrissat B."/>
            <person name="Kohler A."/>
            <person name="Grigoriev I.V."/>
            <person name="Martin F.M."/>
            <person name="Hacquard S."/>
        </authorList>
    </citation>
    <scope>NUCLEOTIDE SEQUENCE [LARGE SCALE GENOMIC DNA]</scope>
    <source>
        <strain evidence="1 2">MPI-SDFR-AT-0079</strain>
    </source>
</reference>
<name>A0ACB7PA62_9PEZI</name>
<protein>
    <submittedName>
        <fullName evidence="1">Uncharacterized protein</fullName>
    </submittedName>
</protein>
<organism evidence="1 2">
    <name type="scientific">Chaetomium tenue</name>
    <dbReference type="NCBI Taxonomy" id="1854479"/>
    <lineage>
        <taxon>Eukaryota</taxon>
        <taxon>Fungi</taxon>
        <taxon>Dikarya</taxon>
        <taxon>Ascomycota</taxon>
        <taxon>Pezizomycotina</taxon>
        <taxon>Sordariomycetes</taxon>
        <taxon>Sordariomycetidae</taxon>
        <taxon>Sordariales</taxon>
        <taxon>Chaetomiaceae</taxon>
        <taxon>Chaetomium</taxon>
    </lineage>
</organism>
<accession>A0ACB7PA62</accession>
<dbReference type="EMBL" id="JAGIZQ010000003">
    <property type="protein sequence ID" value="KAH6635970.1"/>
    <property type="molecule type" value="Genomic_DNA"/>
</dbReference>
<proteinExistence type="predicted"/>
<comment type="caution">
    <text evidence="1">The sequence shown here is derived from an EMBL/GenBank/DDBJ whole genome shotgun (WGS) entry which is preliminary data.</text>
</comment>
<dbReference type="Proteomes" id="UP000724584">
    <property type="component" value="Unassembled WGS sequence"/>
</dbReference>